<sequence>MLRHIIRLMWNKKGSHLLIIVEILASFLVLFGVTSLIVYNLQNYREPIGFEYKNRWSLGFDSRGEADSTVGDIMQQIKSRVLSYPQVEAATMFSNNIPFTMNSSNGDVTNNKATTLAQQFRTDLDMPRTLGVSVLEGRWFDKSDELPDARTLVINTPLKKALFGDEPALGKKIAFGGVDDKRKSADYFTIVGIVGNFKPRGEYQENLPGLFQMNKGPDRNYTRSMLLKVKPGTDAGFEAKLTRDLGLLTKGWPIEVSYLENQRTNQHNIALVPVIIFLIVSGFLLINVALGLFGVLNVSIAKRRGEIGLRRALGATERRISRQFVGEMWVLATFALVLGLLLAGQFPLLNVFNLKSSVYLTAIGVSVAVIYLLVTLCALFPSRQAATVQPAVALHAE</sequence>
<evidence type="ECO:0000256" key="6">
    <source>
        <dbReference type="ARBA" id="ARBA00038076"/>
    </source>
</evidence>
<dbReference type="InterPro" id="IPR050250">
    <property type="entry name" value="Macrolide_Exporter_MacB"/>
</dbReference>
<evidence type="ECO:0000313" key="10">
    <source>
        <dbReference type="EMBL" id="RYC71900.1"/>
    </source>
</evidence>
<evidence type="ECO:0000256" key="5">
    <source>
        <dbReference type="ARBA" id="ARBA00023136"/>
    </source>
</evidence>
<dbReference type="GO" id="GO:0022857">
    <property type="term" value="F:transmembrane transporter activity"/>
    <property type="evidence" value="ECO:0007669"/>
    <property type="project" value="TreeGrafter"/>
</dbReference>
<dbReference type="RefSeq" id="WP_129600915.1">
    <property type="nucleotide sequence ID" value="NZ_SBLB01000001.1"/>
</dbReference>
<evidence type="ECO:0000313" key="11">
    <source>
        <dbReference type="Proteomes" id="UP000290407"/>
    </source>
</evidence>
<dbReference type="Proteomes" id="UP000290407">
    <property type="component" value="Unassembled WGS sequence"/>
</dbReference>
<feature type="domain" description="MacB-like periplasmic core" evidence="9">
    <location>
        <begin position="68"/>
        <end position="234"/>
    </location>
</feature>
<keyword evidence="3 7" id="KW-0812">Transmembrane</keyword>
<evidence type="ECO:0000256" key="4">
    <source>
        <dbReference type="ARBA" id="ARBA00022989"/>
    </source>
</evidence>
<keyword evidence="4 7" id="KW-1133">Transmembrane helix</keyword>
<protein>
    <submittedName>
        <fullName evidence="10">FtsX-like permease family protein</fullName>
    </submittedName>
</protein>
<dbReference type="PANTHER" id="PTHR30572">
    <property type="entry name" value="MEMBRANE COMPONENT OF TRANSPORTER-RELATED"/>
    <property type="match status" value="1"/>
</dbReference>
<feature type="transmembrane region" description="Helical" evidence="7">
    <location>
        <begin position="270"/>
        <end position="296"/>
    </location>
</feature>
<accession>A0A4Q2UVN2</accession>
<keyword evidence="2" id="KW-1003">Cell membrane</keyword>
<feature type="transmembrane region" description="Helical" evidence="7">
    <location>
        <begin position="358"/>
        <end position="380"/>
    </location>
</feature>
<comment type="caution">
    <text evidence="10">The sequence shown here is derived from an EMBL/GenBank/DDBJ whole genome shotgun (WGS) entry which is preliminary data.</text>
</comment>
<comment type="subcellular location">
    <subcellularLocation>
        <location evidence="1">Cell membrane</location>
        <topology evidence="1">Multi-pass membrane protein</topology>
    </subcellularLocation>
</comment>
<reference evidence="10 11" key="1">
    <citation type="submission" date="2019-01" db="EMBL/GenBank/DDBJ databases">
        <title>Spirosoma flava sp. nov., a propanil-degrading bacterium isolated from herbicide-contaminated soil.</title>
        <authorList>
            <person name="Zhang L."/>
            <person name="Jiang J.-D."/>
        </authorList>
    </citation>
    <scope>NUCLEOTIDE SEQUENCE [LARGE SCALE GENOMIC DNA]</scope>
    <source>
        <strain evidence="10 11">TY50</strain>
    </source>
</reference>
<feature type="transmembrane region" description="Helical" evidence="7">
    <location>
        <begin position="16"/>
        <end position="39"/>
    </location>
</feature>
<feature type="domain" description="ABC3 transporter permease C-terminal" evidence="8">
    <location>
        <begin position="279"/>
        <end position="390"/>
    </location>
</feature>
<evidence type="ECO:0000256" key="3">
    <source>
        <dbReference type="ARBA" id="ARBA00022692"/>
    </source>
</evidence>
<evidence type="ECO:0000256" key="1">
    <source>
        <dbReference type="ARBA" id="ARBA00004651"/>
    </source>
</evidence>
<evidence type="ECO:0000256" key="2">
    <source>
        <dbReference type="ARBA" id="ARBA00022475"/>
    </source>
</evidence>
<feature type="transmembrane region" description="Helical" evidence="7">
    <location>
        <begin position="328"/>
        <end position="346"/>
    </location>
</feature>
<dbReference type="PANTHER" id="PTHR30572:SF4">
    <property type="entry name" value="ABC TRANSPORTER PERMEASE YTRF"/>
    <property type="match status" value="1"/>
</dbReference>
<dbReference type="Pfam" id="PF12704">
    <property type="entry name" value="MacB_PCD"/>
    <property type="match status" value="1"/>
</dbReference>
<name>A0A4Q2UVN2_9BACT</name>
<keyword evidence="5 7" id="KW-0472">Membrane</keyword>
<gene>
    <name evidence="10" type="ORF">EQG79_07180</name>
</gene>
<evidence type="ECO:0000256" key="7">
    <source>
        <dbReference type="SAM" id="Phobius"/>
    </source>
</evidence>
<organism evidence="10 11">
    <name type="scientific">Spirosoma sordidisoli</name>
    <dbReference type="NCBI Taxonomy" id="2502893"/>
    <lineage>
        <taxon>Bacteria</taxon>
        <taxon>Pseudomonadati</taxon>
        <taxon>Bacteroidota</taxon>
        <taxon>Cytophagia</taxon>
        <taxon>Cytophagales</taxon>
        <taxon>Cytophagaceae</taxon>
        <taxon>Spirosoma</taxon>
    </lineage>
</organism>
<keyword evidence="11" id="KW-1185">Reference proteome</keyword>
<evidence type="ECO:0000259" key="8">
    <source>
        <dbReference type="Pfam" id="PF02687"/>
    </source>
</evidence>
<proteinExistence type="inferred from homology"/>
<dbReference type="AlphaFoldDB" id="A0A4Q2UVN2"/>
<evidence type="ECO:0000259" key="9">
    <source>
        <dbReference type="Pfam" id="PF12704"/>
    </source>
</evidence>
<dbReference type="GO" id="GO:0005886">
    <property type="term" value="C:plasma membrane"/>
    <property type="evidence" value="ECO:0007669"/>
    <property type="project" value="UniProtKB-SubCell"/>
</dbReference>
<comment type="similarity">
    <text evidence="6">Belongs to the ABC-4 integral membrane protein family.</text>
</comment>
<dbReference type="InterPro" id="IPR025857">
    <property type="entry name" value="MacB_PCD"/>
</dbReference>
<dbReference type="Pfam" id="PF02687">
    <property type="entry name" value="FtsX"/>
    <property type="match status" value="1"/>
</dbReference>
<dbReference type="EMBL" id="SBLB01000001">
    <property type="protein sequence ID" value="RYC71900.1"/>
    <property type="molecule type" value="Genomic_DNA"/>
</dbReference>
<dbReference type="InterPro" id="IPR003838">
    <property type="entry name" value="ABC3_permease_C"/>
</dbReference>